<evidence type="ECO:0000313" key="1">
    <source>
        <dbReference type="EMBL" id="PLW84966.1"/>
    </source>
</evidence>
<dbReference type="KEGG" id="hja:BST95_01345"/>
<sequence>MASRFLLGEDWARIRAAAGLQRDALSNWFGWLVSARLIPAARAPPSTADYTEIALQAFAICKVADGRIVALDEYQDPAQIGAALSAVVQHVIPPLRIAHSLAL</sequence>
<organism evidence="1 2">
    <name type="scientific">Halioglobus japonicus</name>
    <dbReference type="NCBI Taxonomy" id="930805"/>
    <lineage>
        <taxon>Bacteria</taxon>
        <taxon>Pseudomonadati</taxon>
        <taxon>Pseudomonadota</taxon>
        <taxon>Gammaproteobacteria</taxon>
        <taxon>Cellvibrionales</taxon>
        <taxon>Halieaceae</taxon>
        <taxon>Halioglobus</taxon>
    </lineage>
</organism>
<protein>
    <submittedName>
        <fullName evidence="1">Uncharacterized protein</fullName>
    </submittedName>
</protein>
<name>A0AAP8MC13_9GAMM</name>
<gene>
    <name evidence="1" type="ORF">C0029_15605</name>
</gene>
<reference evidence="1 2" key="1">
    <citation type="submission" date="2018-01" db="EMBL/GenBank/DDBJ databases">
        <title>The draft genome sequence of Halioglobus japonicus S1-36.</title>
        <authorList>
            <person name="Du Z.-J."/>
            <person name="Shi M.-J."/>
        </authorList>
    </citation>
    <scope>NUCLEOTIDE SEQUENCE [LARGE SCALE GENOMIC DNA]</scope>
    <source>
        <strain evidence="1 2">S1-36</strain>
    </source>
</reference>
<keyword evidence="2" id="KW-1185">Reference proteome</keyword>
<evidence type="ECO:0000313" key="2">
    <source>
        <dbReference type="Proteomes" id="UP000235162"/>
    </source>
</evidence>
<dbReference type="Proteomes" id="UP000235162">
    <property type="component" value="Unassembled WGS sequence"/>
</dbReference>
<comment type="caution">
    <text evidence="1">The sequence shown here is derived from an EMBL/GenBank/DDBJ whole genome shotgun (WGS) entry which is preliminary data.</text>
</comment>
<dbReference type="AlphaFoldDB" id="A0AAP8MC13"/>
<accession>A0AAP8MC13</accession>
<dbReference type="EMBL" id="PKUR01000004">
    <property type="protein sequence ID" value="PLW84966.1"/>
    <property type="molecule type" value="Genomic_DNA"/>
</dbReference>
<dbReference type="RefSeq" id="WP_084197830.1">
    <property type="nucleotide sequence ID" value="NZ_BMYL01000004.1"/>
</dbReference>
<proteinExistence type="predicted"/>